<dbReference type="GO" id="GO:0006506">
    <property type="term" value="P:GPI anchor biosynthetic process"/>
    <property type="evidence" value="ECO:0007669"/>
    <property type="project" value="UniProtKB-UniPathway"/>
</dbReference>
<keyword evidence="5" id="KW-0256">Endoplasmic reticulum</keyword>
<dbReference type="GeneID" id="91086290"/>
<protein>
    <submittedName>
        <fullName evidence="8">Uncharacterized protein</fullName>
    </submittedName>
</protein>
<dbReference type="InterPro" id="IPR009580">
    <property type="entry name" value="GPI_biosynthesis_protein_Pig-F"/>
</dbReference>
<name>A0A1E3IRG6_9TREE</name>
<reference evidence="8" key="3">
    <citation type="submission" date="2024-01" db="EMBL/GenBank/DDBJ databases">
        <authorList>
            <person name="Coelho M.A."/>
            <person name="David-Palma M."/>
            <person name="Shea T."/>
            <person name="Sun S."/>
            <person name="Cuomo C.A."/>
            <person name="Heitman J."/>
        </authorList>
    </citation>
    <scope>NUCLEOTIDE SEQUENCE</scope>
    <source>
        <strain evidence="8">CBS 7841</strain>
    </source>
</reference>
<dbReference type="Proteomes" id="UP000094043">
    <property type="component" value="Chromosome 2"/>
</dbReference>
<accession>A0A1E3IRG6</accession>
<evidence type="ECO:0000256" key="6">
    <source>
        <dbReference type="ARBA" id="ARBA00022989"/>
    </source>
</evidence>
<comment type="pathway">
    <text evidence="2">Glycolipid biosynthesis; glycosylphosphatidylinositol-anchor biosynthesis.</text>
</comment>
<comment type="subcellular location">
    <subcellularLocation>
        <location evidence="1">Endoplasmic reticulum membrane</location>
        <topology evidence="1">Multi-pass membrane protein</topology>
    </subcellularLocation>
</comment>
<dbReference type="OrthoDB" id="17366at2759"/>
<dbReference type="VEuPathDB" id="FungiDB:L203_01330"/>
<organism evidence="8 9">
    <name type="scientific">Cryptococcus depauperatus CBS 7841</name>
    <dbReference type="NCBI Taxonomy" id="1295531"/>
    <lineage>
        <taxon>Eukaryota</taxon>
        <taxon>Fungi</taxon>
        <taxon>Dikarya</taxon>
        <taxon>Basidiomycota</taxon>
        <taxon>Agaricomycotina</taxon>
        <taxon>Tremellomycetes</taxon>
        <taxon>Tremellales</taxon>
        <taxon>Cryptococcaceae</taxon>
        <taxon>Cryptococcus</taxon>
    </lineage>
</organism>
<gene>
    <name evidence="8" type="ORF">L203_102078</name>
</gene>
<evidence type="ECO:0000256" key="4">
    <source>
        <dbReference type="ARBA" id="ARBA00022692"/>
    </source>
</evidence>
<dbReference type="Pfam" id="PF06699">
    <property type="entry name" value="PIG-F"/>
    <property type="match status" value="1"/>
</dbReference>
<reference evidence="8" key="2">
    <citation type="journal article" date="2022" name="Elife">
        <title>Obligate sexual reproduction of a homothallic fungus closely related to the Cryptococcus pathogenic species complex.</title>
        <authorList>
            <person name="Passer A.R."/>
            <person name="Clancey S.A."/>
            <person name="Shea T."/>
            <person name="David-Palma M."/>
            <person name="Averette A.F."/>
            <person name="Boekhout T."/>
            <person name="Porcel B.M."/>
            <person name="Nowrousian M."/>
            <person name="Cuomo C.A."/>
            <person name="Sun S."/>
            <person name="Heitman J."/>
            <person name="Coelho M.A."/>
        </authorList>
    </citation>
    <scope>NUCLEOTIDE SEQUENCE</scope>
    <source>
        <strain evidence="8">CBS 7841</strain>
    </source>
</reference>
<proteinExistence type="predicted"/>
<dbReference type="KEGG" id="cdep:91086290"/>
<keyword evidence="6" id="KW-1133">Transmembrane helix</keyword>
<dbReference type="RefSeq" id="XP_066067604.1">
    <property type="nucleotide sequence ID" value="XM_066211507.1"/>
</dbReference>
<dbReference type="EMBL" id="CP143785">
    <property type="protein sequence ID" value="WVN86904.1"/>
    <property type="molecule type" value="Genomic_DNA"/>
</dbReference>
<reference evidence="8" key="1">
    <citation type="submission" date="2016-06" db="EMBL/GenBank/DDBJ databases">
        <authorList>
            <person name="Cuomo C."/>
            <person name="Litvintseva A."/>
            <person name="Heitman J."/>
            <person name="Chen Y."/>
            <person name="Sun S."/>
            <person name="Springer D."/>
            <person name="Dromer F."/>
            <person name="Young S."/>
            <person name="Zeng Q."/>
            <person name="Chapman S."/>
            <person name="Gujja S."/>
            <person name="Saif S."/>
            <person name="Birren B."/>
        </authorList>
    </citation>
    <scope>NUCLEOTIDE SEQUENCE</scope>
    <source>
        <strain evidence="8">CBS 7841</strain>
    </source>
</reference>
<evidence type="ECO:0000256" key="5">
    <source>
        <dbReference type="ARBA" id="ARBA00022824"/>
    </source>
</evidence>
<evidence type="ECO:0000256" key="3">
    <source>
        <dbReference type="ARBA" id="ARBA00022502"/>
    </source>
</evidence>
<keyword evidence="7" id="KW-0472">Membrane</keyword>
<evidence type="ECO:0000256" key="2">
    <source>
        <dbReference type="ARBA" id="ARBA00004687"/>
    </source>
</evidence>
<dbReference type="GO" id="GO:0005789">
    <property type="term" value="C:endoplasmic reticulum membrane"/>
    <property type="evidence" value="ECO:0007669"/>
    <property type="project" value="UniProtKB-SubCell"/>
</dbReference>
<sequence>METLFSLQEYFSLLVYLSFLLLASFIFLPHSSTYFLGPLAQSSSSDRPEHPLLTPITSSPQATMGWDVFGTAVIMMWWGRRMKKWWEGNAAYKPRAVVDEKEIKRRKLRAKSVSDRSLEAMVATLAGTVFYGMLLLLMGAPLNSHHLTTILLALHLSLLTVWPVVYSLGIPSMYEQGIYARYRLVRLFCQFCPENALERALVYPVLGSLIGAWVGAIPIPLDWDRPWQSYPLTIAFSSIIGFILGGFASWSHSVAKEMYCEADEKIKLREKQRENKSITT</sequence>
<evidence type="ECO:0000313" key="9">
    <source>
        <dbReference type="Proteomes" id="UP000094043"/>
    </source>
</evidence>
<evidence type="ECO:0000256" key="7">
    <source>
        <dbReference type="ARBA" id="ARBA00023136"/>
    </source>
</evidence>
<keyword evidence="3" id="KW-0337">GPI-anchor biosynthesis</keyword>
<evidence type="ECO:0000256" key="1">
    <source>
        <dbReference type="ARBA" id="ARBA00004477"/>
    </source>
</evidence>
<keyword evidence="4" id="KW-0812">Transmembrane</keyword>
<keyword evidence="9" id="KW-1185">Reference proteome</keyword>
<evidence type="ECO:0000313" key="8">
    <source>
        <dbReference type="EMBL" id="WVN86904.1"/>
    </source>
</evidence>
<dbReference type="AlphaFoldDB" id="A0A1E3IRG6"/>